<dbReference type="EnsemblPlants" id="OB12G14060.1">
    <property type="protein sequence ID" value="OB12G14060.1"/>
    <property type="gene ID" value="OB12G14060"/>
</dbReference>
<organism evidence="1">
    <name type="scientific">Oryza brachyantha</name>
    <name type="common">malo sina</name>
    <dbReference type="NCBI Taxonomy" id="4533"/>
    <lineage>
        <taxon>Eukaryota</taxon>
        <taxon>Viridiplantae</taxon>
        <taxon>Streptophyta</taxon>
        <taxon>Embryophyta</taxon>
        <taxon>Tracheophyta</taxon>
        <taxon>Spermatophyta</taxon>
        <taxon>Magnoliopsida</taxon>
        <taxon>Liliopsida</taxon>
        <taxon>Poales</taxon>
        <taxon>Poaceae</taxon>
        <taxon>BOP clade</taxon>
        <taxon>Oryzoideae</taxon>
        <taxon>Oryzeae</taxon>
        <taxon>Oryzinae</taxon>
        <taxon>Oryza</taxon>
    </lineage>
</organism>
<proteinExistence type="predicted"/>
<keyword evidence="2" id="KW-1185">Reference proteome</keyword>
<dbReference type="STRING" id="4533.J3NBP8"/>
<name>J3NBP8_ORYBR</name>
<dbReference type="Gramene" id="OB12G14060.1">
    <property type="protein sequence ID" value="OB12G14060.1"/>
    <property type="gene ID" value="OB12G14060"/>
</dbReference>
<dbReference type="Proteomes" id="UP000006038">
    <property type="component" value="Chromosome 12"/>
</dbReference>
<reference evidence="1" key="1">
    <citation type="journal article" date="2013" name="Nat. Commun.">
        <title>Whole-genome sequencing of Oryza brachyantha reveals mechanisms underlying Oryza genome evolution.</title>
        <authorList>
            <person name="Chen J."/>
            <person name="Huang Q."/>
            <person name="Gao D."/>
            <person name="Wang J."/>
            <person name="Lang Y."/>
            <person name="Liu T."/>
            <person name="Li B."/>
            <person name="Bai Z."/>
            <person name="Luis Goicoechea J."/>
            <person name="Liang C."/>
            <person name="Chen C."/>
            <person name="Zhang W."/>
            <person name="Sun S."/>
            <person name="Liao Y."/>
            <person name="Zhang X."/>
            <person name="Yang L."/>
            <person name="Song C."/>
            <person name="Wang M."/>
            <person name="Shi J."/>
            <person name="Liu G."/>
            <person name="Liu J."/>
            <person name="Zhou H."/>
            <person name="Zhou W."/>
            <person name="Yu Q."/>
            <person name="An N."/>
            <person name="Chen Y."/>
            <person name="Cai Q."/>
            <person name="Wang B."/>
            <person name="Liu B."/>
            <person name="Min J."/>
            <person name="Huang Y."/>
            <person name="Wu H."/>
            <person name="Li Z."/>
            <person name="Zhang Y."/>
            <person name="Yin Y."/>
            <person name="Song W."/>
            <person name="Jiang J."/>
            <person name="Jackson S.A."/>
            <person name="Wing R.A."/>
            <person name="Wang J."/>
            <person name="Chen M."/>
        </authorList>
    </citation>
    <scope>NUCLEOTIDE SEQUENCE [LARGE SCALE GENOMIC DNA]</scope>
    <source>
        <strain evidence="1">cv. IRGC 101232</strain>
    </source>
</reference>
<dbReference type="eggNOG" id="ENOG502T20Q">
    <property type="taxonomic scope" value="Eukaryota"/>
</dbReference>
<sequence>MCVTKLVLKRILPVELGAGRMRLLTSLANLVNLLVHLSAVVVSVLTSTGNSVGHPSRMPGTNTGNLAETPVGLARKTGDTPSSDNTFVTLTLGDTNDVNHLVLLENRINRDLLLKKLVAIVHLVSDSATVDLDLHKVGLLLLQALHLPDLNFTKTRYGEQNILVLRILNKRDPGNLT</sequence>
<evidence type="ECO:0000313" key="1">
    <source>
        <dbReference type="EnsemblPlants" id="OB12G14060.1"/>
    </source>
</evidence>
<accession>J3NBP8</accession>
<dbReference type="AlphaFoldDB" id="J3NBP8"/>
<protein>
    <submittedName>
        <fullName evidence="1">Uncharacterized protein</fullName>
    </submittedName>
</protein>
<evidence type="ECO:0000313" key="2">
    <source>
        <dbReference type="Proteomes" id="UP000006038"/>
    </source>
</evidence>
<dbReference type="HOGENOM" id="CLU_1520137_0_0_1"/>
<reference evidence="1" key="2">
    <citation type="submission" date="2013-04" db="UniProtKB">
        <authorList>
            <consortium name="EnsemblPlants"/>
        </authorList>
    </citation>
    <scope>IDENTIFICATION</scope>
</reference>